<dbReference type="AlphaFoldDB" id="A0A8D8EQT8"/>
<proteinExistence type="predicted"/>
<organism evidence="1">
    <name type="scientific">Culex pipiens</name>
    <name type="common">House mosquito</name>
    <dbReference type="NCBI Taxonomy" id="7175"/>
    <lineage>
        <taxon>Eukaryota</taxon>
        <taxon>Metazoa</taxon>
        <taxon>Ecdysozoa</taxon>
        <taxon>Arthropoda</taxon>
        <taxon>Hexapoda</taxon>
        <taxon>Insecta</taxon>
        <taxon>Pterygota</taxon>
        <taxon>Neoptera</taxon>
        <taxon>Endopterygota</taxon>
        <taxon>Diptera</taxon>
        <taxon>Nematocera</taxon>
        <taxon>Culicoidea</taxon>
        <taxon>Culicidae</taxon>
        <taxon>Culicinae</taxon>
        <taxon>Culicini</taxon>
        <taxon>Culex</taxon>
        <taxon>Culex</taxon>
    </lineage>
</organism>
<name>A0A8D8EQT8_CULPI</name>
<reference evidence="1" key="1">
    <citation type="submission" date="2021-05" db="EMBL/GenBank/DDBJ databases">
        <authorList>
            <person name="Alioto T."/>
            <person name="Alioto T."/>
            <person name="Gomez Garrido J."/>
        </authorList>
    </citation>
    <scope>NUCLEOTIDE SEQUENCE</scope>
</reference>
<evidence type="ECO:0000313" key="1">
    <source>
        <dbReference type="EMBL" id="CAG6443801.1"/>
    </source>
</evidence>
<protein>
    <submittedName>
        <fullName evidence="1">(northern house mosquito) hypothetical protein</fullName>
    </submittedName>
</protein>
<accession>A0A8D8EQT8</accession>
<sequence length="140" mass="15472">MAWSHLQPVRHKCWMMIFPWIVNGDSRPSGSKNPITQLSTIRLVGLFPSFRYFISSSRCITAKANSSISGSHRTPSTRSLGVCLSWFSNTGLIGFSSPRAVSTSGELDTQLRISKPPCLWTWLTCFARLTASSTVSTLSK</sequence>
<dbReference type="EMBL" id="HBUE01001357">
    <property type="protein sequence ID" value="CAG6443801.1"/>
    <property type="molecule type" value="Transcribed_RNA"/>
</dbReference>